<evidence type="ECO:0000313" key="4">
    <source>
        <dbReference type="RefSeq" id="XP_010999626.1"/>
    </source>
</evidence>
<dbReference type="RefSeq" id="XP_010999626.1">
    <property type="nucleotide sequence ID" value="XM_011001324.1"/>
</dbReference>
<feature type="transmembrane region" description="Helical" evidence="2">
    <location>
        <begin position="74"/>
        <end position="95"/>
    </location>
</feature>
<dbReference type="KEGG" id="peu:105107412"/>
<keyword evidence="2" id="KW-0812">Transmembrane</keyword>
<evidence type="ECO:0000256" key="1">
    <source>
        <dbReference type="SAM" id="MobiDB-lite"/>
    </source>
</evidence>
<dbReference type="InterPro" id="IPR053288">
    <property type="entry name" value="TGD_Bridge_Protein"/>
</dbReference>
<dbReference type="GeneID" id="105107412"/>
<dbReference type="AlphaFoldDB" id="A0AAJ6WZB0"/>
<protein>
    <submittedName>
        <fullName evidence="4">Uncharacterized protein LOC105107412 isoform X1</fullName>
    </submittedName>
</protein>
<dbReference type="PANTHER" id="PTHR34201:SF1">
    <property type="entry name" value="GLYCINE-RICH PROTEIN"/>
    <property type="match status" value="1"/>
</dbReference>
<keyword evidence="2" id="KW-0472">Membrane</keyword>
<dbReference type="Proteomes" id="UP000694918">
    <property type="component" value="Unplaced"/>
</dbReference>
<proteinExistence type="predicted"/>
<sequence>MNPYNGDREREMNPYNGNNRSDEEEKGLLWKLPEVRFKELGRVGPAFGFGAGCGVGFGVGLVGGVGFGPGIPGLQFGIGLGAGCGIGYGFGYGVGRGVAHDEKRRYSNVGKHFRGPVNLPTHDEVGSLIDELVINTKKLVKATSREIEKWRR</sequence>
<organism evidence="3 4">
    <name type="scientific">Populus euphratica</name>
    <name type="common">Euphrates poplar</name>
    <dbReference type="NCBI Taxonomy" id="75702"/>
    <lineage>
        <taxon>Eukaryota</taxon>
        <taxon>Viridiplantae</taxon>
        <taxon>Streptophyta</taxon>
        <taxon>Embryophyta</taxon>
        <taxon>Tracheophyta</taxon>
        <taxon>Spermatophyta</taxon>
        <taxon>Magnoliopsida</taxon>
        <taxon>eudicotyledons</taxon>
        <taxon>Gunneridae</taxon>
        <taxon>Pentapetalae</taxon>
        <taxon>rosids</taxon>
        <taxon>fabids</taxon>
        <taxon>Malpighiales</taxon>
        <taxon>Salicaceae</taxon>
        <taxon>Saliceae</taxon>
        <taxon>Populus</taxon>
    </lineage>
</organism>
<evidence type="ECO:0000313" key="3">
    <source>
        <dbReference type="Proteomes" id="UP000694918"/>
    </source>
</evidence>
<reference evidence="4" key="1">
    <citation type="submission" date="2025-08" db="UniProtKB">
        <authorList>
            <consortium name="RefSeq"/>
        </authorList>
    </citation>
    <scope>IDENTIFICATION</scope>
</reference>
<feature type="compositionally biased region" description="Basic and acidic residues" evidence="1">
    <location>
        <begin position="1"/>
        <end position="12"/>
    </location>
</feature>
<feature type="transmembrane region" description="Helical" evidence="2">
    <location>
        <begin position="46"/>
        <end position="68"/>
    </location>
</feature>
<evidence type="ECO:0000256" key="2">
    <source>
        <dbReference type="SAM" id="Phobius"/>
    </source>
</evidence>
<name>A0AAJ6WZB0_POPEU</name>
<gene>
    <name evidence="4" type="primary">LOC105107412</name>
</gene>
<keyword evidence="2" id="KW-1133">Transmembrane helix</keyword>
<accession>A0AAJ6WZB0</accession>
<dbReference type="PANTHER" id="PTHR34201">
    <property type="entry name" value="GLYCINE-RICH PROTEIN"/>
    <property type="match status" value="1"/>
</dbReference>
<feature type="region of interest" description="Disordered" evidence="1">
    <location>
        <begin position="1"/>
        <end position="23"/>
    </location>
</feature>
<keyword evidence="3" id="KW-1185">Reference proteome</keyword>